<gene>
    <name evidence="2" type="ORF">EV196_107242</name>
</gene>
<reference evidence="2 3" key="1">
    <citation type="submission" date="2019-03" db="EMBL/GenBank/DDBJ databases">
        <title>Genomic Encyclopedia of Type Strains, Phase IV (KMG-IV): sequencing the most valuable type-strain genomes for metagenomic binning, comparative biology and taxonomic classification.</title>
        <authorList>
            <person name="Goeker M."/>
        </authorList>
    </citation>
    <scope>NUCLEOTIDE SEQUENCE [LARGE SCALE GENOMIC DNA]</scope>
    <source>
        <strain evidence="2 3">DSM 18792</strain>
    </source>
</reference>
<keyword evidence="1" id="KW-0812">Transmembrane</keyword>
<name>A0A4R1RF27_9FLAO</name>
<keyword evidence="1" id="KW-1133">Transmembrane helix</keyword>
<keyword evidence="3" id="KW-1185">Reference proteome</keyword>
<comment type="caution">
    <text evidence="2">The sequence shown here is derived from an EMBL/GenBank/DDBJ whole genome shotgun (WGS) entry which is preliminary data.</text>
</comment>
<organism evidence="2 3">
    <name type="scientific">Mariniflexile fucanivorans</name>
    <dbReference type="NCBI Taxonomy" id="264023"/>
    <lineage>
        <taxon>Bacteria</taxon>
        <taxon>Pseudomonadati</taxon>
        <taxon>Bacteroidota</taxon>
        <taxon>Flavobacteriia</taxon>
        <taxon>Flavobacteriales</taxon>
        <taxon>Flavobacteriaceae</taxon>
        <taxon>Mariniflexile</taxon>
    </lineage>
</organism>
<accession>A0A4R1RF27</accession>
<dbReference type="EMBL" id="SLUP01000007">
    <property type="protein sequence ID" value="TCL64531.1"/>
    <property type="molecule type" value="Genomic_DNA"/>
</dbReference>
<evidence type="ECO:0000313" key="2">
    <source>
        <dbReference type="EMBL" id="TCL64531.1"/>
    </source>
</evidence>
<evidence type="ECO:0000313" key="3">
    <source>
        <dbReference type="Proteomes" id="UP000295455"/>
    </source>
</evidence>
<feature type="transmembrane region" description="Helical" evidence="1">
    <location>
        <begin position="182"/>
        <end position="204"/>
    </location>
</feature>
<dbReference type="AlphaFoldDB" id="A0A4R1RF27"/>
<dbReference type="OrthoDB" id="1436681at2"/>
<protein>
    <submittedName>
        <fullName evidence="2">Uncharacterized protein</fullName>
    </submittedName>
</protein>
<proteinExistence type="predicted"/>
<sequence length="216" mass="24338">MKYLIALLLITNLSFSQKWSKTELTDFASIEFPSTPEKTNSDGVTYYSTSDDIGVYMVMIKDLGNPRITKSGLPKFYQGVISGALKSVNGELLEKNEFESNGIKGIEILYTANSNSQLPDLRHKRIIVADNYVISYEFWTFKENEQLSLINKDKFLNSISITTEKGIEPEKKETNSAYESGFAVGQIVFYLLIIGLIIGGILLIRNRNRKKNKNVG</sequence>
<dbReference type="Proteomes" id="UP000295455">
    <property type="component" value="Unassembled WGS sequence"/>
</dbReference>
<evidence type="ECO:0000256" key="1">
    <source>
        <dbReference type="SAM" id="Phobius"/>
    </source>
</evidence>
<keyword evidence="1" id="KW-0472">Membrane</keyword>
<dbReference type="RefSeq" id="WP_132218593.1">
    <property type="nucleotide sequence ID" value="NZ_OX156936.1"/>
</dbReference>